<dbReference type="GO" id="GO:0005737">
    <property type="term" value="C:cytoplasm"/>
    <property type="evidence" value="ECO:0007669"/>
    <property type="project" value="UniProtKB-SubCell"/>
</dbReference>
<reference evidence="1 2" key="1">
    <citation type="submission" date="2024-03" db="EMBL/GenBank/DDBJ databases">
        <title>Aureococcus anophagefferens CCMP1851 and Kratosvirus quantuckense: Draft genome of a second virus-susceptible host strain in the model system.</title>
        <authorList>
            <person name="Chase E."/>
            <person name="Truchon A.R."/>
            <person name="Schepens W."/>
            <person name="Wilhelm S.W."/>
        </authorList>
    </citation>
    <scope>NUCLEOTIDE SEQUENCE [LARGE SCALE GENOMIC DNA]</scope>
    <source>
        <strain evidence="1 2">CCMP1851</strain>
    </source>
</reference>
<dbReference type="Pfam" id="PF25574">
    <property type="entry name" value="TPR_IMB1"/>
    <property type="match status" value="1"/>
</dbReference>
<dbReference type="Pfam" id="PF03810">
    <property type="entry name" value="IBN_N"/>
    <property type="match status" value="1"/>
</dbReference>
<gene>
    <name evidence="1" type="primary">KPNB1</name>
    <name evidence="1" type="ORF">SO694_0002134</name>
</gene>
<name>A0ABR1FU47_AURAN</name>
<dbReference type="Gene3D" id="1.25.10.10">
    <property type="entry name" value="Leucine-rich Repeat Variant"/>
    <property type="match status" value="1"/>
</dbReference>
<dbReference type="PROSITE" id="PS50166">
    <property type="entry name" value="IMPORTIN_B_NT"/>
    <property type="match status" value="1"/>
</dbReference>
<dbReference type="InterPro" id="IPR011989">
    <property type="entry name" value="ARM-like"/>
</dbReference>
<protein>
    <submittedName>
        <fullName evidence="1">Karyopherin subunit beta</fullName>
    </submittedName>
</protein>
<dbReference type="EMBL" id="JBBJCI010000228">
    <property type="protein sequence ID" value="KAK7238705.1"/>
    <property type="molecule type" value="Genomic_DNA"/>
</dbReference>
<dbReference type="Pfam" id="PF13513">
    <property type="entry name" value="HEAT_EZ"/>
    <property type="match status" value="1"/>
</dbReference>
<evidence type="ECO:0000313" key="2">
    <source>
        <dbReference type="Proteomes" id="UP001363151"/>
    </source>
</evidence>
<dbReference type="InterPro" id="IPR016024">
    <property type="entry name" value="ARM-type_fold"/>
</dbReference>
<accession>A0ABR1FU47</accession>
<evidence type="ECO:0000313" key="1">
    <source>
        <dbReference type="EMBL" id="KAK7238705.1"/>
    </source>
</evidence>
<organism evidence="1 2">
    <name type="scientific">Aureococcus anophagefferens</name>
    <name type="common">Harmful bloom alga</name>
    <dbReference type="NCBI Taxonomy" id="44056"/>
    <lineage>
        <taxon>Eukaryota</taxon>
        <taxon>Sar</taxon>
        <taxon>Stramenopiles</taxon>
        <taxon>Ochrophyta</taxon>
        <taxon>Pelagophyceae</taxon>
        <taxon>Pelagomonadales</taxon>
        <taxon>Pelagomonadaceae</taxon>
        <taxon>Aureococcus</taxon>
    </lineage>
</organism>
<dbReference type="InterPro" id="IPR001494">
    <property type="entry name" value="Importin-beta_N"/>
</dbReference>
<comment type="caution">
    <text evidence="1">The sequence shown here is derived from an EMBL/GenBank/DDBJ whole genome shotgun (WGS) entry which is preliminary data.</text>
</comment>
<dbReference type="GO" id="GO:0031267">
    <property type="term" value="F:small GTPase binding"/>
    <property type="evidence" value="ECO:0007669"/>
    <property type="project" value="InterPro"/>
</dbReference>
<dbReference type="PANTHER" id="PTHR10527">
    <property type="entry name" value="IMPORTIN BETA"/>
    <property type="match status" value="1"/>
</dbReference>
<dbReference type="GO" id="GO:0006606">
    <property type="term" value="P:protein import into nucleus"/>
    <property type="evidence" value="ECO:0007669"/>
    <property type="project" value="InterPro"/>
</dbReference>
<dbReference type="KEGG" id="aaf:AURANDRAFT_39138"/>
<dbReference type="SMART" id="SM00913">
    <property type="entry name" value="IBN_N"/>
    <property type="match status" value="1"/>
</dbReference>
<sequence>MSGMDLGTILLNAQSQDLNVRNLAEQQLAHWEAQSLPQFMIGLANELAGEGHNESSRQLAGLHLKNLLSARDANTAAEKKRRWYTVVDVNSRLQIKAACLNALKSPALGAAHTGAQVVAKIGAIELQGKQWPELLGHLLKNMTAVEVVDGDLLKTATLETLGYMCEELEDESVDQLETNQILTAIVDGMREDRIDAVRVAAAQALLNSLIFTRHNFDNEAERTMIMQVVCSATKSLNERLRVTAFESLARVASLYYEKLPQYIEALFTLTLTAIQQDKEEQVSMMAIEFWSTLCEEEMEIIEENEDSRTSQGPRRECAQYVHAAAAHVVPVLLQSTLVKQDENADEDAWNISAAGAICLGLVAQTVGDALVADVLAFVEANILHAEWRRREASIMAFGQILEGPKPETLAGPVQTAMPVLVHALNDEHVLVKDTTAWTLARICELHAQRIPQGYLQPLIERLSGALHDSSRVAAQACFAIHNLAQAFEHAPKHGETNALSPFFHPLLTQLLAATERGDWQDHNLRGQAYEAVNMLIQNHAPDTRPIVVQVLQVVLQRLHATFSMAIVSQDDKDERDQLQSLLCSVVQVITRGIDKDIMPFCDHTMTLLFKVLNNQNAVASEEAFMAIGAVASTIDREFEKYMVDFFPLLVKGLRNYAEWQVCSAAVGTTGDICRALEIQLLPYCDEIVRCLLENLQNPALNRQVKPAVLSCFGDIALAISGNFVKYLPSALQMLEQAARTKVSGDDDELIEYMTALREGILEAYIGVVQG</sequence>
<dbReference type="Proteomes" id="UP001363151">
    <property type="component" value="Unassembled WGS sequence"/>
</dbReference>
<dbReference type="InterPro" id="IPR040122">
    <property type="entry name" value="Importin_beta"/>
</dbReference>
<dbReference type="InterPro" id="IPR058584">
    <property type="entry name" value="IMB1_TNPO1-like_TPR"/>
</dbReference>
<keyword evidence="2" id="KW-1185">Reference proteome</keyword>
<dbReference type="SUPFAM" id="SSF48371">
    <property type="entry name" value="ARM repeat"/>
    <property type="match status" value="1"/>
</dbReference>
<proteinExistence type="predicted"/>